<comment type="caution">
    <text evidence="2">The sequence shown here is derived from an EMBL/GenBank/DDBJ whole genome shotgun (WGS) entry which is preliminary data.</text>
</comment>
<feature type="domain" description="DUF4283" evidence="1">
    <location>
        <begin position="10"/>
        <end position="76"/>
    </location>
</feature>
<dbReference type="AlphaFoldDB" id="A0AAW2YAT6"/>
<accession>A0AAW2YAT6</accession>
<evidence type="ECO:0000313" key="2">
    <source>
        <dbReference type="EMBL" id="KAL0462927.1"/>
    </source>
</evidence>
<dbReference type="EMBL" id="JACGWN010000001">
    <property type="protein sequence ID" value="KAL0462927.1"/>
    <property type="molecule type" value="Genomic_DNA"/>
</dbReference>
<dbReference type="Pfam" id="PF14111">
    <property type="entry name" value="DUF4283"/>
    <property type="match status" value="1"/>
</dbReference>
<sequence>MGSHRGWVFLRPKPSFHQVNTYFRLVWPSVRDVIATSNGFFFIQFKSSGAMDEVIEGGPWLFQDQPIVLQRWEPGIALCKHSHTQVPVWIKLRHLSIEFWTKDGLSGVGRPVCLDAITKACMRLNFARVCLMLDYGSTLQKHLVVVVLQEDGSGVPCLVDVEYEWILEKCLTCRWLGHSISKCPTTEKPIQPL</sequence>
<dbReference type="PANTHER" id="PTHR31286">
    <property type="entry name" value="GLYCINE-RICH CELL WALL STRUCTURAL PROTEIN 1.8-LIKE"/>
    <property type="match status" value="1"/>
</dbReference>
<protein>
    <recommendedName>
        <fullName evidence="1">DUF4283 domain-containing protein</fullName>
    </recommendedName>
</protein>
<evidence type="ECO:0000259" key="1">
    <source>
        <dbReference type="Pfam" id="PF14111"/>
    </source>
</evidence>
<dbReference type="PANTHER" id="PTHR31286:SF180">
    <property type="entry name" value="OS10G0362600 PROTEIN"/>
    <property type="match status" value="1"/>
</dbReference>
<proteinExistence type="predicted"/>
<dbReference type="InterPro" id="IPR040256">
    <property type="entry name" value="At4g02000-like"/>
</dbReference>
<name>A0AAW2YAT6_9LAMI</name>
<reference evidence="2" key="1">
    <citation type="submission" date="2020-06" db="EMBL/GenBank/DDBJ databases">
        <authorList>
            <person name="Li T."/>
            <person name="Hu X."/>
            <person name="Zhang T."/>
            <person name="Song X."/>
            <person name="Zhang H."/>
            <person name="Dai N."/>
            <person name="Sheng W."/>
            <person name="Hou X."/>
            <person name="Wei L."/>
        </authorList>
    </citation>
    <scope>NUCLEOTIDE SEQUENCE</scope>
    <source>
        <strain evidence="2">KEN1</strain>
        <tissue evidence="2">Leaf</tissue>
    </source>
</reference>
<reference evidence="2" key="2">
    <citation type="journal article" date="2024" name="Plant">
        <title>Genomic evolution and insights into agronomic trait innovations of Sesamum species.</title>
        <authorList>
            <person name="Miao H."/>
            <person name="Wang L."/>
            <person name="Qu L."/>
            <person name="Liu H."/>
            <person name="Sun Y."/>
            <person name="Le M."/>
            <person name="Wang Q."/>
            <person name="Wei S."/>
            <person name="Zheng Y."/>
            <person name="Lin W."/>
            <person name="Duan Y."/>
            <person name="Cao H."/>
            <person name="Xiong S."/>
            <person name="Wang X."/>
            <person name="Wei L."/>
            <person name="Li C."/>
            <person name="Ma Q."/>
            <person name="Ju M."/>
            <person name="Zhao R."/>
            <person name="Li G."/>
            <person name="Mu C."/>
            <person name="Tian Q."/>
            <person name="Mei H."/>
            <person name="Zhang T."/>
            <person name="Gao T."/>
            <person name="Zhang H."/>
        </authorList>
    </citation>
    <scope>NUCLEOTIDE SEQUENCE</scope>
    <source>
        <strain evidence="2">KEN1</strain>
    </source>
</reference>
<gene>
    <name evidence="2" type="ORF">Slati_0180300</name>
</gene>
<dbReference type="InterPro" id="IPR025558">
    <property type="entry name" value="DUF4283"/>
</dbReference>
<organism evidence="2">
    <name type="scientific">Sesamum latifolium</name>
    <dbReference type="NCBI Taxonomy" id="2727402"/>
    <lineage>
        <taxon>Eukaryota</taxon>
        <taxon>Viridiplantae</taxon>
        <taxon>Streptophyta</taxon>
        <taxon>Embryophyta</taxon>
        <taxon>Tracheophyta</taxon>
        <taxon>Spermatophyta</taxon>
        <taxon>Magnoliopsida</taxon>
        <taxon>eudicotyledons</taxon>
        <taxon>Gunneridae</taxon>
        <taxon>Pentapetalae</taxon>
        <taxon>asterids</taxon>
        <taxon>lamiids</taxon>
        <taxon>Lamiales</taxon>
        <taxon>Pedaliaceae</taxon>
        <taxon>Sesamum</taxon>
    </lineage>
</organism>